<dbReference type="GO" id="GO:0009234">
    <property type="term" value="P:menaquinone biosynthetic process"/>
    <property type="evidence" value="ECO:0007669"/>
    <property type="project" value="InterPro"/>
</dbReference>
<sequence>MADHVEDKELSAARRRLCSVSNHLVPVTPPSISLHGCSSGSSISDSYHRIHGDVSTHEPVWERAIDELGIEYTDIVYEKAKGEGIAKITINRPERRNAFRPQTIKELIRAFNDARDDNSVGVIILTGKGTKAFCSGGDQALRSKDGYADHEKFGRLNVLDLQVQIRRLPKPVIAMVAGYAVGGGHVLHMVCDLTIAADNAVFGQTGPKVGSFDAGYGSSIMSRLLEKLEQETVKWCREILRNSPTAIRVLKSSLNAVDDGHAGLQELGGNATLIFYGTEEGNEGKTAYMERRRPDFAKFPRLP</sequence>
<dbReference type="InterPro" id="IPR029045">
    <property type="entry name" value="ClpP/crotonase-like_dom_sf"/>
</dbReference>
<name>A0A161ZMA6_DAUCS</name>
<dbReference type="Gene3D" id="1.10.12.10">
    <property type="entry name" value="Lyase 2-enoyl-coa Hydratase, Chain A, domain 2"/>
    <property type="match status" value="1"/>
</dbReference>
<evidence type="ECO:0000256" key="1">
    <source>
        <dbReference type="ARBA" id="ARBA00000177"/>
    </source>
</evidence>
<dbReference type="AlphaFoldDB" id="A0A161ZMA6"/>
<dbReference type="HAMAP" id="MF_01934">
    <property type="entry name" value="MenB"/>
    <property type="match status" value="1"/>
</dbReference>
<dbReference type="STRING" id="79200.A0A161ZMA6"/>
<comment type="caution">
    <text evidence="4">The sequence shown here is derived from an EMBL/GenBank/DDBJ whole genome shotgun (WGS) entry which is preliminary data.</text>
</comment>
<reference evidence="4" key="1">
    <citation type="journal article" date="2016" name="Nat. Genet.">
        <title>A high-quality carrot genome assembly provides new insights into carotenoid accumulation and asterid genome evolution.</title>
        <authorList>
            <person name="Iorizzo M."/>
            <person name="Ellison S."/>
            <person name="Senalik D."/>
            <person name="Zeng P."/>
            <person name="Satapoomin P."/>
            <person name="Huang J."/>
            <person name="Bowman M."/>
            <person name="Iovene M."/>
            <person name="Sanseverino W."/>
            <person name="Cavagnaro P."/>
            <person name="Yildiz M."/>
            <person name="Macko-Podgorni A."/>
            <person name="Moranska E."/>
            <person name="Grzebelus E."/>
            <person name="Grzebelus D."/>
            <person name="Ashrafi H."/>
            <person name="Zheng Z."/>
            <person name="Cheng S."/>
            <person name="Spooner D."/>
            <person name="Van Deynze A."/>
            <person name="Simon P."/>
        </authorList>
    </citation>
    <scope>NUCLEOTIDE SEQUENCE [LARGE SCALE GENOMIC DNA]</scope>
    <source>
        <tissue evidence="4">Leaf</tissue>
    </source>
</reference>
<dbReference type="GO" id="GO:0008935">
    <property type="term" value="F:1,4-dihydroxy-2-naphthoyl-CoA synthase activity"/>
    <property type="evidence" value="ECO:0007669"/>
    <property type="project" value="UniProtKB-EC"/>
</dbReference>
<dbReference type="InterPro" id="IPR010198">
    <property type="entry name" value="DHNA-CoA_synthase_MenB"/>
</dbReference>
<dbReference type="FunFam" id="1.10.12.10:FF:000003">
    <property type="entry name" value="1,4-dihydroxy-2-naphthoyl-CoA synthase"/>
    <property type="match status" value="1"/>
</dbReference>
<keyword evidence="2" id="KW-0456">Lyase</keyword>
<dbReference type="OMA" id="CHEIRDC"/>
<proteinExistence type="inferred from homology"/>
<dbReference type="PANTHER" id="PTHR43113:SF1">
    <property type="entry name" value="1,4-DIHYDROXY-2-NAPHTHOYL-COA SYNTHASE, PEROXISOMAL"/>
    <property type="match status" value="1"/>
</dbReference>
<dbReference type="EMBL" id="LNRQ01000007">
    <property type="protein sequence ID" value="KZM87320.1"/>
    <property type="molecule type" value="Genomic_DNA"/>
</dbReference>
<dbReference type="InterPro" id="IPR001753">
    <property type="entry name" value="Enoyl-CoA_hydra/iso"/>
</dbReference>
<dbReference type="Gramene" id="KZM87320">
    <property type="protein sequence ID" value="KZM87320"/>
    <property type="gene ID" value="DCAR_024454"/>
</dbReference>
<organism evidence="4">
    <name type="scientific">Daucus carota subsp. sativus</name>
    <name type="common">Carrot</name>
    <dbReference type="NCBI Taxonomy" id="79200"/>
    <lineage>
        <taxon>Eukaryota</taxon>
        <taxon>Viridiplantae</taxon>
        <taxon>Streptophyta</taxon>
        <taxon>Embryophyta</taxon>
        <taxon>Tracheophyta</taxon>
        <taxon>Spermatophyta</taxon>
        <taxon>Magnoliopsida</taxon>
        <taxon>eudicotyledons</taxon>
        <taxon>Gunneridae</taxon>
        <taxon>Pentapetalae</taxon>
        <taxon>asterids</taxon>
        <taxon>campanulids</taxon>
        <taxon>Apiales</taxon>
        <taxon>Apiaceae</taxon>
        <taxon>Apioideae</taxon>
        <taxon>Scandiceae</taxon>
        <taxon>Daucinae</taxon>
        <taxon>Daucus</taxon>
        <taxon>Daucus sect. Daucus</taxon>
    </lineage>
</organism>
<dbReference type="CDD" id="cd06558">
    <property type="entry name" value="crotonase-like"/>
    <property type="match status" value="1"/>
</dbReference>
<dbReference type="Pfam" id="PF00378">
    <property type="entry name" value="ECH_1"/>
    <property type="match status" value="2"/>
</dbReference>
<comment type="similarity">
    <text evidence="3">Belongs to the enoyl-CoA hydratase/isomerase family.</text>
</comment>
<dbReference type="SUPFAM" id="SSF52096">
    <property type="entry name" value="ClpP/crotonase"/>
    <property type="match status" value="1"/>
</dbReference>
<evidence type="ECO:0008006" key="5">
    <source>
        <dbReference type="Google" id="ProtNLM"/>
    </source>
</evidence>
<evidence type="ECO:0000256" key="2">
    <source>
        <dbReference type="ARBA" id="ARBA00023239"/>
    </source>
</evidence>
<gene>
    <name evidence="4" type="ORF">DCAR_024454</name>
</gene>
<dbReference type="Gene3D" id="3.90.226.10">
    <property type="entry name" value="2-enoyl-CoA Hydratase, Chain A, domain 1"/>
    <property type="match status" value="1"/>
</dbReference>
<dbReference type="PROSITE" id="PS00166">
    <property type="entry name" value="ENOYL_COA_HYDRATASE"/>
    <property type="match status" value="1"/>
</dbReference>
<dbReference type="PANTHER" id="PTHR43113">
    <property type="entry name" value="NUCLEOSIDE-DIPHOSPHATE-SUGAR EPIMERASE"/>
    <property type="match status" value="1"/>
</dbReference>
<accession>A0A161ZMA6</accession>
<protein>
    <recommendedName>
        <fullName evidence="5">Naphthoate synthase</fullName>
    </recommendedName>
</protein>
<evidence type="ECO:0000313" key="4">
    <source>
        <dbReference type="EMBL" id="KZM87320.1"/>
    </source>
</evidence>
<dbReference type="InterPro" id="IPR018376">
    <property type="entry name" value="Enoyl-CoA_hyd/isom_CS"/>
</dbReference>
<evidence type="ECO:0000256" key="3">
    <source>
        <dbReference type="RuleBase" id="RU003707"/>
    </source>
</evidence>
<dbReference type="InterPro" id="IPR014748">
    <property type="entry name" value="Enoyl-CoA_hydra_C"/>
</dbReference>
<dbReference type="GO" id="GO:0005829">
    <property type="term" value="C:cytosol"/>
    <property type="evidence" value="ECO:0007669"/>
    <property type="project" value="TreeGrafter"/>
</dbReference>
<comment type="catalytic activity">
    <reaction evidence="1">
        <text>2-succinylbenzoyl-CoA + H(+) = 1,4-dihydroxy-2-naphthoyl-CoA + H2O</text>
        <dbReference type="Rhea" id="RHEA:26562"/>
        <dbReference type="ChEBI" id="CHEBI:15377"/>
        <dbReference type="ChEBI" id="CHEBI:15378"/>
        <dbReference type="ChEBI" id="CHEBI:57364"/>
        <dbReference type="ChEBI" id="CHEBI:58897"/>
        <dbReference type="EC" id="4.1.3.36"/>
    </reaction>
</comment>